<proteinExistence type="predicted"/>
<evidence type="ECO:0000313" key="1">
    <source>
        <dbReference type="EMBL" id="ANH51499.1"/>
    </source>
</evidence>
<sequence length="184" mass="21464">MSIYRIEIHPNATSGLTVLVSTAEGIRRLALVEGCSEQGAFVVIRDKVIRFYHWDVRREEDRALFNADGLARNTLVGIEALLCKNKDWGFGGTRFLAFMTGGLKHRWNEYSNTRGFIRAEHHHLVHTRVDRREERVFVTLGDWAQHAPWNLRLDRKTPYSTKFREVVERLVRQEFDLPAVFDIN</sequence>
<evidence type="ECO:0000313" key="2">
    <source>
        <dbReference type="Proteomes" id="UP000222975"/>
    </source>
</evidence>
<dbReference type="Proteomes" id="UP000222975">
    <property type="component" value="Segment"/>
</dbReference>
<dbReference type="EMBL" id="KU886223">
    <property type="protein sequence ID" value="ANH51499.1"/>
    <property type="molecule type" value="Genomic_DNA"/>
</dbReference>
<organism evidence="1 2">
    <name type="scientific">Erwinia phage vB_EamM_Simmy50</name>
    <dbReference type="NCBI Taxonomy" id="1815988"/>
    <lineage>
        <taxon>Viruses</taxon>
        <taxon>Duplodnaviria</taxon>
        <taxon>Heunggongvirae</taxon>
        <taxon>Uroviricota</taxon>
        <taxon>Caudoviricetes</taxon>
        <taxon>Chimalliviridae</taxon>
        <taxon>Agricanvirus</taxon>
        <taxon>Agricanvirus simmy50</taxon>
    </lineage>
</organism>
<accession>A0A173GDM3</accession>
<name>A0A173GDM3_9CAUD</name>
<reference evidence="2" key="1">
    <citation type="submission" date="2016-03" db="EMBL/GenBank/DDBJ databases">
        <authorList>
            <person name="Sharma R."/>
            <person name="Simister A.R."/>
            <person name="Berg J.A."/>
            <person name="Jensen G.L."/>
            <person name="Keele B.R."/>
            <person name="Ward M.E.H."/>
            <person name="Breakwell D.P."/>
            <person name="Hope S."/>
            <person name="Grose J.H."/>
        </authorList>
    </citation>
    <scope>NUCLEOTIDE SEQUENCE [LARGE SCALE GENOMIC DNA]</scope>
</reference>
<protein>
    <submittedName>
        <fullName evidence="1">Uncharacterized protein</fullName>
    </submittedName>
</protein>
<gene>
    <name evidence="1" type="ORF">SIMMY50_37</name>
</gene>
<keyword evidence="2" id="KW-1185">Reference proteome</keyword>